<dbReference type="Proteomes" id="UP000608530">
    <property type="component" value="Unassembled WGS sequence"/>
</dbReference>
<organism evidence="6 7">
    <name type="scientific">Leucobacter chromiisoli</name>
    <dbReference type="NCBI Taxonomy" id="2796471"/>
    <lineage>
        <taxon>Bacteria</taxon>
        <taxon>Bacillati</taxon>
        <taxon>Actinomycetota</taxon>
        <taxon>Actinomycetes</taxon>
        <taxon>Micrococcales</taxon>
        <taxon>Microbacteriaceae</taxon>
        <taxon>Leucobacter</taxon>
    </lineage>
</organism>
<dbReference type="EMBL" id="JAEHOH010000007">
    <property type="protein sequence ID" value="MBK0418603.1"/>
    <property type="molecule type" value="Genomic_DNA"/>
</dbReference>
<dbReference type="GO" id="GO:0005524">
    <property type="term" value="F:ATP binding"/>
    <property type="evidence" value="ECO:0007669"/>
    <property type="project" value="UniProtKB-KW"/>
</dbReference>
<dbReference type="PANTHER" id="PTHR36510">
    <property type="entry name" value="GLUTAMATE--CYSTEINE LIGASE 2-RELATED"/>
    <property type="match status" value="1"/>
</dbReference>
<evidence type="ECO:0000256" key="4">
    <source>
        <dbReference type="ARBA" id="ARBA00048819"/>
    </source>
</evidence>
<accession>A0A934Q703</accession>
<dbReference type="EC" id="6.3.2.2" evidence="5"/>
<dbReference type="HAMAP" id="MF_01609">
    <property type="entry name" value="Glu_cys_ligase_2"/>
    <property type="match status" value="1"/>
</dbReference>
<proteinExistence type="inferred from homology"/>
<dbReference type="GO" id="GO:0004357">
    <property type="term" value="F:glutamate-cysteine ligase activity"/>
    <property type="evidence" value="ECO:0007669"/>
    <property type="project" value="UniProtKB-EC"/>
</dbReference>
<dbReference type="InterPro" id="IPR014746">
    <property type="entry name" value="Gln_synth/guanido_kin_cat_dom"/>
</dbReference>
<protein>
    <recommendedName>
        <fullName evidence="5">Putative glutamate--cysteine ligase 2</fullName>
        <ecNumber evidence="5">6.3.2.2</ecNumber>
    </recommendedName>
    <alternativeName>
        <fullName evidence="5">Gamma-glutamylcysteine synthetase 2</fullName>
        <shortName evidence="5">GCS 2</shortName>
        <shortName evidence="5">Gamma-GCS 2</shortName>
    </alternativeName>
</protein>
<name>A0A934Q703_9MICO</name>
<comment type="caution">
    <text evidence="6">The sequence shown here is derived from an EMBL/GenBank/DDBJ whole genome shotgun (WGS) entry which is preliminary data.</text>
</comment>
<dbReference type="AlphaFoldDB" id="A0A934Q703"/>
<comment type="similarity">
    <text evidence="5">Belongs to the glutamate--cysteine ligase type 2 family. YbdK subfamily.</text>
</comment>
<dbReference type="Pfam" id="PF04107">
    <property type="entry name" value="GCS2"/>
    <property type="match status" value="1"/>
</dbReference>
<evidence type="ECO:0000256" key="1">
    <source>
        <dbReference type="ARBA" id="ARBA00022598"/>
    </source>
</evidence>
<keyword evidence="3 5" id="KW-0067">ATP-binding</keyword>
<comment type="catalytic activity">
    <reaction evidence="4 5">
        <text>L-cysteine + L-glutamate + ATP = gamma-L-glutamyl-L-cysteine + ADP + phosphate + H(+)</text>
        <dbReference type="Rhea" id="RHEA:13285"/>
        <dbReference type="ChEBI" id="CHEBI:15378"/>
        <dbReference type="ChEBI" id="CHEBI:29985"/>
        <dbReference type="ChEBI" id="CHEBI:30616"/>
        <dbReference type="ChEBI" id="CHEBI:35235"/>
        <dbReference type="ChEBI" id="CHEBI:43474"/>
        <dbReference type="ChEBI" id="CHEBI:58173"/>
        <dbReference type="ChEBI" id="CHEBI:456216"/>
        <dbReference type="EC" id="6.3.2.2"/>
    </reaction>
</comment>
<dbReference type="Gene3D" id="3.30.590.20">
    <property type="match status" value="1"/>
</dbReference>
<keyword evidence="7" id="KW-1185">Reference proteome</keyword>
<dbReference type="SUPFAM" id="SSF55931">
    <property type="entry name" value="Glutamine synthetase/guanido kinase"/>
    <property type="match status" value="1"/>
</dbReference>
<dbReference type="InterPro" id="IPR011793">
    <property type="entry name" value="YbdK"/>
</dbReference>
<dbReference type="GO" id="GO:0042398">
    <property type="term" value="P:modified amino acid biosynthetic process"/>
    <property type="evidence" value="ECO:0007669"/>
    <property type="project" value="InterPro"/>
</dbReference>
<dbReference type="RefSeq" id="WP_200114777.1">
    <property type="nucleotide sequence ID" value="NZ_JAEHOH010000007.1"/>
</dbReference>
<evidence type="ECO:0000313" key="6">
    <source>
        <dbReference type="EMBL" id="MBK0418603.1"/>
    </source>
</evidence>
<dbReference type="NCBIfam" id="TIGR02050">
    <property type="entry name" value="gshA_cyan_rel"/>
    <property type="match status" value="1"/>
</dbReference>
<evidence type="ECO:0000256" key="2">
    <source>
        <dbReference type="ARBA" id="ARBA00022741"/>
    </source>
</evidence>
<dbReference type="PANTHER" id="PTHR36510:SF1">
    <property type="entry name" value="GLUTAMATE--CYSTEINE LIGASE 2-RELATED"/>
    <property type="match status" value="1"/>
</dbReference>
<gene>
    <name evidence="6" type="ORF">JD276_06090</name>
</gene>
<sequence length="374" mass="40939">MTSSIDSELRNFGVEEEYLILDAESGTPSNRAADLIRSMPALRERAEREYFASQLETATSICRSAEDAERELRYFRQCASEAAEEQGVIVAGTGVPPVGGERAGSVTPKRRYFELNATMRRASAHSYNTGLHVHVEVPSPDAGVDVLARMAPWSPILLAMTTNSPIWQGQVMGFAGWRHMLGRSWPLCGYPPEFASGEEYEERLSRLIASGTLLDHGSVTWTARLSNRFPTIELRIGDSQLWAEDSVAFAVLVRALVDRCLRDREAGLPRPRVLPEMLTGANWMASRDGLDEGILDVVGGEQLPAIEFVDLLVDAVGEELARFGDEQRVSDFVSRLRAHGSGARRQVRAFEHGGLAGLLDLYGSEFGAGDAAAS</sequence>
<keyword evidence="1 5" id="KW-0436">Ligase</keyword>
<evidence type="ECO:0000313" key="7">
    <source>
        <dbReference type="Proteomes" id="UP000608530"/>
    </source>
</evidence>
<keyword evidence="2 5" id="KW-0547">Nucleotide-binding</keyword>
<dbReference type="InterPro" id="IPR006336">
    <property type="entry name" value="GCS2"/>
</dbReference>
<evidence type="ECO:0000256" key="3">
    <source>
        <dbReference type="ARBA" id="ARBA00022840"/>
    </source>
</evidence>
<reference evidence="6" key="1">
    <citation type="submission" date="2020-12" db="EMBL/GenBank/DDBJ databases">
        <title>Leucobacter sp. CAS1, isolated from Chromium sludge.</title>
        <authorList>
            <person name="Xu Z."/>
        </authorList>
    </citation>
    <scope>NUCLEOTIDE SEQUENCE</scope>
    <source>
        <strain evidence="6">CSA1</strain>
    </source>
</reference>
<comment type="function">
    <text evidence="5">ATP-dependent carboxylate-amine ligase which exhibits weak glutamate--cysteine ligase activity.</text>
</comment>
<dbReference type="InterPro" id="IPR050141">
    <property type="entry name" value="GCL_type2/YbdK_subfam"/>
</dbReference>
<evidence type="ECO:0000256" key="5">
    <source>
        <dbReference type="HAMAP-Rule" id="MF_01609"/>
    </source>
</evidence>